<sequence>MLTNVNLNRITAGNGPLNYADDPFLKIIFWGGMSGTFV</sequence>
<evidence type="ECO:0000313" key="1">
    <source>
        <dbReference type="EMBL" id="ATF09120.1"/>
    </source>
</evidence>
<name>A0A291B806_9GAMM</name>
<dbReference type="EMBL" id="CP020660">
    <property type="protein sequence ID" value="ATF09120.1"/>
    <property type="molecule type" value="Genomic_DNA"/>
</dbReference>
<organism evidence="1 2">
    <name type="scientific">Candidatus Enterovibrio altilux</name>
    <dbReference type="NCBI Taxonomy" id="1927128"/>
    <lineage>
        <taxon>Bacteria</taxon>
        <taxon>Pseudomonadati</taxon>
        <taxon>Pseudomonadota</taxon>
        <taxon>Gammaproteobacteria</taxon>
        <taxon>Vibrionales</taxon>
        <taxon>Vibrionaceae</taxon>
        <taxon>Enterovibrio</taxon>
    </lineage>
</organism>
<dbReference type="AlphaFoldDB" id="A0A291B806"/>
<proteinExistence type="predicted"/>
<evidence type="ECO:0000313" key="2">
    <source>
        <dbReference type="Proteomes" id="UP000218160"/>
    </source>
</evidence>
<protein>
    <submittedName>
        <fullName evidence="1">Uncharacterized protein</fullName>
    </submittedName>
</protein>
<dbReference type="Proteomes" id="UP000218160">
    <property type="component" value="Chromosome 1"/>
</dbReference>
<accession>A0A291B806</accession>
<dbReference type="KEGG" id="elux:BTN50_0597"/>
<gene>
    <name evidence="1" type="ORF">BTN50_0597</name>
</gene>
<keyword evidence="2" id="KW-1185">Reference proteome</keyword>
<reference evidence="2" key="1">
    <citation type="submission" date="2017-04" db="EMBL/GenBank/DDBJ databases">
        <title>Genome evolution of the luminous symbionts of deep sea anglerfish.</title>
        <authorList>
            <person name="Hendry T.A."/>
        </authorList>
    </citation>
    <scope>NUCLEOTIDE SEQUENCE [LARGE SCALE GENOMIC DNA]</scope>
</reference>